<feature type="compositionally biased region" description="Low complexity" evidence="1">
    <location>
        <begin position="653"/>
        <end position="666"/>
    </location>
</feature>
<evidence type="ECO:0000313" key="3">
    <source>
        <dbReference type="Proteomes" id="UP000009168"/>
    </source>
</evidence>
<dbReference type="KEGG" id="tet:TTHERM_00355310"/>
<proteinExistence type="predicted"/>
<protein>
    <submittedName>
        <fullName evidence="2">Uncharacterized protein</fullName>
    </submittedName>
</protein>
<evidence type="ECO:0000256" key="1">
    <source>
        <dbReference type="SAM" id="MobiDB-lite"/>
    </source>
</evidence>
<organism evidence="2 3">
    <name type="scientific">Tetrahymena thermophila (strain SB210)</name>
    <dbReference type="NCBI Taxonomy" id="312017"/>
    <lineage>
        <taxon>Eukaryota</taxon>
        <taxon>Sar</taxon>
        <taxon>Alveolata</taxon>
        <taxon>Ciliophora</taxon>
        <taxon>Intramacronucleata</taxon>
        <taxon>Oligohymenophorea</taxon>
        <taxon>Hymenostomatida</taxon>
        <taxon>Tetrahymenina</taxon>
        <taxon>Tetrahymenidae</taxon>
        <taxon>Tetrahymena</taxon>
    </lineage>
</organism>
<gene>
    <name evidence="2" type="ORF">TTHERM_00355310</name>
</gene>
<reference evidence="2" key="2">
    <citation type="submission" date="2014-02" db="EMBL/GenBank/DDBJ databases">
        <title>Annotation update of Tetrahymena thermophila SB210.</title>
        <authorList>
            <person name="Bidwell S."/>
            <person name="Michalis H.M."/>
            <person name="Zafar N."/>
            <person name="Joardar V."/>
            <person name="Miao W."/>
            <person name="Russ C."/>
            <person name="Eisen J."/>
            <person name="Wu M."/>
            <person name="Wu D."/>
            <person name="Nierman W."/>
            <person name="Orias E."/>
            <person name="Delcher A."/>
            <person name="Salzberg S."/>
            <person name="Coyne R."/>
        </authorList>
    </citation>
    <scope>NUCLEOTIDE SEQUENCE</scope>
    <source>
        <strain evidence="2">SB210</strain>
    </source>
</reference>
<feature type="compositionally biased region" description="Polar residues" evidence="1">
    <location>
        <begin position="640"/>
        <end position="652"/>
    </location>
</feature>
<accession>Q22Y40</accession>
<feature type="region of interest" description="Disordered" evidence="1">
    <location>
        <begin position="261"/>
        <end position="286"/>
    </location>
</feature>
<reference evidence="2" key="1">
    <citation type="submission" date="2008-09" db="EMBL/GenBank/DDBJ databases">
        <authorList>
            <person name="Eisen J.A."/>
            <person name="Wu M."/>
            <person name="Wu D."/>
            <person name="Nierman W.C."/>
            <person name="Orias E."/>
            <person name="Delcher A.L."/>
            <person name="Salzberg S.L."/>
        </authorList>
    </citation>
    <scope>NUCLEOTIDE SEQUENCE</scope>
    <source>
        <strain evidence="2">SB210</strain>
    </source>
</reference>
<name>Q22Y40_TETTS</name>
<feature type="region of interest" description="Disordered" evidence="1">
    <location>
        <begin position="640"/>
        <end position="666"/>
    </location>
</feature>
<feature type="compositionally biased region" description="Polar residues" evidence="1">
    <location>
        <begin position="270"/>
        <end position="286"/>
    </location>
</feature>
<dbReference type="GeneID" id="7837279"/>
<dbReference type="InParanoid" id="Q22Y40"/>
<feature type="region of interest" description="Disordered" evidence="1">
    <location>
        <begin position="118"/>
        <end position="139"/>
    </location>
</feature>
<dbReference type="RefSeq" id="XP_001010429.2">
    <property type="nucleotide sequence ID" value="XM_001010429.2"/>
</dbReference>
<dbReference type="AlphaFoldDB" id="Q22Y40"/>
<dbReference type="HOGENOM" id="CLU_319941_0_0_1"/>
<evidence type="ECO:0000313" key="2">
    <source>
        <dbReference type="EMBL" id="EAR90184.2"/>
    </source>
</evidence>
<keyword evidence="3" id="KW-1185">Reference proteome</keyword>
<sequence length="862" mass="100876">MSSQVDQDIQENGIHSNIKEDSLIGQEQNQNQQQNIGQASESQYKQNFIQEKLDLYSEKGESNQNTVTLNTSTLENQNQFIPQQNINELADNTNEASSQLQASQMQQYIKQMASQNVAQLGNHSQDSQNSPHNANQQKSSIDAVSLRNNTDNSIQCRHDEVEQQSINGEDKIQNVLEIEKVKVYSSHEIQNNEQFVVNQEKQVEEQNKYKQQVAFLSEKQKQQQKQQQFQPQQLLEAQNQQQLALQNKQFAGLVTPSARASGNYIDEKSPSNTQNDNSSRSQPKQANYETYSQNNNFEETAQNYDYSNTDCYQITPIQITKKGRQNQDAQIADSYMQNKNNYGRYEDKDNSSQDFGKIKYIHSLAYYDPLVNQKKIKKRGGQEEGNDVSLQDLLNQNQYSLASSVNFNYSISNYSSSKKQQRKFNATSSNYEYSEKLQERVEDRLLKMGHKKEEKLQKLRIERDQQFLQMTRTKSPDKNLYRQKQTNYQEYQSMTHQSLDQNQMFQQVGASLDSQFFQSYIQGQQQDAIQNQKYYQQQLKSLSQSQNFRETENSSNYLQNQTMPLKLEQTYDKEFNEQIIQNEAYQRLQGKKQLKYQFKPNIFSASQSSLVVNKRDEIKQNYLKQTKQFFSVNNTSQLQQTQVNKNSNGNQISSKLNSNNVLSNSSSPRTVLFQRQNVDENGQNNQPTNQNKQIYFNQQQQMRDDKSKVISTLYDSAQRQRQEQQIKEQEELNLQQQQYYQSYVNLTPQQVKNNNEQINFYQANQVQQSIPKEFSFNQSGLLYSAFQEKPSSDKMLFYSDKVQDLKLLQNYSPNFKSKYGAKYITQAGNNEYNVREYIRKIAQDCKQNTQFSNQKDYYQQNQ</sequence>
<dbReference type="Proteomes" id="UP000009168">
    <property type="component" value="Unassembled WGS sequence"/>
</dbReference>
<dbReference type="EMBL" id="GG662749">
    <property type="protein sequence ID" value="EAR90184.2"/>
    <property type="molecule type" value="Genomic_DNA"/>
</dbReference>